<dbReference type="EMBL" id="VIGH01000006">
    <property type="protein sequence ID" value="TQF68271.1"/>
    <property type="molecule type" value="Genomic_DNA"/>
</dbReference>
<keyword evidence="3" id="KW-1185">Reference proteome</keyword>
<feature type="region of interest" description="Disordered" evidence="1">
    <location>
        <begin position="171"/>
        <end position="209"/>
    </location>
</feature>
<dbReference type="AlphaFoldDB" id="A0A541B7H6"/>
<protein>
    <submittedName>
        <fullName evidence="2">Uncharacterized protein</fullName>
    </submittedName>
</protein>
<sequence>MTTATRRITPCRCGGDGGCPCDDAAIELWTLNNPSGLTEINYRIGDFTTFRRRLLQHLPGESELAVWRPTAGTDLGLQVLDWWAYIADILTFYTERIANETYLDTATLAPSVRRLVALLGYRPRPGIGATGSLAVIAARPAPLTIPPRLAVASKASPALDSQTFETTAAVTFTQPTSVPEPAPDDLTDPPTAGGPPASTPPGTAEPPPYTQLIARGGVLVKGTPTAVRVGDRLLLIAKPWQKPDDPANIVAVTGLVPEKDPHGRTNTRVLLSGTDGLGSAKAGDFRLARPTRSAHLDSLPTGVTVIKDATSTASPSIVLDSTARYLQVGDPLLIELPGDGVGANSDTKPGEQFAVLQLTAYTEVLWYANGDSNNPSSPPATPTPGIPLMLASLAVAVPTAPSPGGDIDLAGTYGKNPAEVTVSAGWADIGVLLDTPAQTLTALPDTVTLAGSPAAQAGVATPALVEDANGNGAAVTATPTMGTAQVTIAAAPGAVTLQSPLRLLWDLVTVTRGATVTGELLGTGDATLAGEDFTLTKAPVTYLADAPGRSHDGYSSTITLSVDGRIWTEVPFLYGHGPDETLFATYEDDAGHTHVRTGDGITGARLPSGAVVRASYRVGSGAAVPPPGALSQVLTPVPNLLSVRNPVPPTGGADPDPADQLRRLAPRSALTLGRAISGDDYAAVAAAAPGVSRAAAVWGWDADEQRPVVQVYVGDDDGAVTSATTALREQSDANRPLTVLPAVGRPTRLSIALRLDPTYVPAPVFAGVRAALLDPPGGLFAPGVLALGETLYRSRIEEVVCAVPGVLATHHVTMSWRWNRFIPLISPHGNEDRYWPGDGGYFQLDADGLRLDQEVDP</sequence>
<dbReference type="RefSeq" id="WP_142100424.1">
    <property type="nucleotide sequence ID" value="NZ_VIGH01000006.1"/>
</dbReference>
<dbReference type="OrthoDB" id="266253at2"/>
<gene>
    <name evidence="2" type="ORF">FK531_14280</name>
</gene>
<name>A0A541B7H6_9NOCA</name>
<proteinExistence type="predicted"/>
<accession>A0A541B7H6</accession>
<feature type="compositionally biased region" description="Pro residues" evidence="1">
    <location>
        <begin position="197"/>
        <end position="209"/>
    </location>
</feature>
<evidence type="ECO:0000256" key="1">
    <source>
        <dbReference type="SAM" id="MobiDB-lite"/>
    </source>
</evidence>
<dbReference type="Proteomes" id="UP000316256">
    <property type="component" value="Unassembled WGS sequence"/>
</dbReference>
<reference evidence="2 3" key="1">
    <citation type="submission" date="2019-06" db="EMBL/GenBank/DDBJ databases">
        <title>Rhodococcus spaelei sp. nov., isolated from a cave.</title>
        <authorList>
            <person name="Lee S.D."/>
        </authorList>
    </citation>
    <scope>NUCLEOTIDE SEQUENCE [LARGE SCALE GENOMIC DNA]</scope>
    <source>
        <strain evidence="2 3">C9-5</strain>
    </source>
</reference>
<evidence type="ECO:0000313" key="2">
    <source>
        <dbReference type="EMBL" id="TQF68271.1"/>
    </source>
</evidence>
<organism evidence="2 3">
    <name type="scientific">Rhodococcus spelaei</name>
    <dbReference type="NCBI Taxonomy" id="2546320"/>
    <lineage>
        <taxon>Bacteria</taxon>
        <taxon>Bacillati</taxon>
        <taxon>Actinomycetota</taxon>
        <taxon>Actinomycetes</taxon>
        <taxon>Mycobacteriales</taxon>
        <taxon>Nocardiaceae</taxon>
        <taxon>Rhodococcus</taxon>
    </lineage>
</organism>
<evidence type="ECO:0000313" key="3">
    <source>
        <dbReference type="Proteomes" id="UP000316256"/>
    </source>
</evidence>
<comment type="caution">
    <text evidence="2">The sequence shown here is derived from an EMBL/GenBank/DDBJ whole genome shotgun (WGS) entry which is preliminary data.</text>
</comment>